<keyword evidence="2" id="KW-1185">Reference proteome</keyword>
<proteinExistence type="predicted"/>
<dbReference type="AlphaFoldDB" id="A0A660DVQ8"/>
<sequence length="161" mass="17944">MRIIIGGLIGISLIGWLGWQKHQQRRVNQPMLLILIAVITLSWTLAETKVTYAGVPVTRTQLIQIKQLTAAEKELQQVLTGKSQVTAAKSQLVTVRTTLKQLDGEMNQTSLQALTGQLGQLKHKSSRQWLFNVNAKLAQRLGKTTKQRQAVQKQLKVDVGL</sequence>
<reference evidence="1 2" key="1">
    <citation type="submission" date="2018-11" db="EMBL/GenBank/DDBJ databases">
        <authorList>
            <person name="Wuyts S."/>
        </authorList>
    </citation>
    <scope>NUCLEOTIDE SEQUENCE [LARGE SCALE GENOMIC DNA]</scope>
    <source>
        <strain evidence="1">Lactobacillus mudanjiangensis AMBF249</strain>
    </source>
</reference>
<name>A0A660DVQ8_9LACO</name>
<dbReference type="EMBL" id="UYIG01000046">
    <property type="protein sequence ID" value="VDG27712.1"/>
    <property type="molecule type" value="Genomic_DNA"/>
</dbReference>
<dbReference type="RefSeq" id="WP_130851480.1">
    <property type="nucleotide sequence ID" value="NZ_UYIG01000046.1"/>
</dbReference>
<evidence type="ECO:0000313" key="1">
    <source>
        <dbReference type="EMBL" id="VDG27712.1"/>
    </source>
</evidence>
<accession>A0A660DVQ8</accession>
<organism evidence="1 2">
    <name type="scientific">Lactiplantibacillus mudanjiangensis</name>
    <dbReference type="NCBI Taxonomy" id="1296538"/>
    <lineage>
        <taxon>Bacteria</taxon>
        <taxon>Bacillati</taxon>
        <taxon>Bacillota</taxon>
        <taxon>Bacilli</taxon>
        <taxon>Lactobacillales</taxon>
        <taxon>Lactobacillaceae</taxon>
        <taxon>Lactiplantibacillus</taxon>
    </lineage>
</organism>
<dbReference type="OrthoDB" id="2298402at2"/>
<protein>
    <submittedName>
        <fullName evidence="1">Uncharacterized protein</fullName>
    </submittedName>
</protein>
<evidence type="ECO:0000313" key="2">
    <source>
        <dbReference type="Proteomes" id="UP000289996"/>
    </source>
</evidence>
<dbReference type="Proteomes" id="UP000289996">
    <property type="component" value="Unassembled WGS sequence"/>
</dbReference>
<gene>
    <name evidence="1" type="ORF">MUDAN_MDHGFNIF_02544</name>
</gene>